<sequence>MPPAEAQATGAFCRPNNVTATGATDGPLAGLSFVAKDMFDIAGSVTGNGNPDWLRTHEPAPRHAWAVARLLDAGAELVGRTVCDELCYSLTGENTYYGAPLNPAAPDRVSGGSSSGSASAVAAGLADIGLGSDCGGSIRVPASYCGLFGFRPSHGAIPLDGCAPFAPSFDSVGWMARDASTLLRAGEALLGAASGQELAPPRLLKPREALEALAPDVAGALEPAFHLVEELLGPAETIEIAPEGLSAWSATFRTLQAAEIWSSLGGWIEDTQPRFGPGVEERFRLAGTVEQEAVATATIERARIVDALRRLIVPGTFLVLPTVPRIAPLKGLPVAEVEVAYRHLAMNLLCIAGLAGLPQVSLPLARHEGCPLGVSLVGAAGSDLSLLGIAQRIDRHRHVENVPG</sequence>
<organism evidence="2 3">
    <name type="scientific">Ancylobacter defluvii</name>
    <dbReference type="NCBI Taxonomy" id="1282440"/>
    <lineage>
        <taxon>Bacteria</taxon>
        <taxon>Pseudomonadati</taxon>
        <taxon>Pseudomonadota</taxon>
        <taxon>Alphaproteobacteria</taxon>
        <taxon>Hyphomicrobiales</taxon>
        <taxon>Xanthobacteraceae</taxon>
        <taxon>Ancylobacter</taxon>
    </lineage>
</organism>
<dbReference type="InterPro" id="IPR036928">
    <property type="entry name" value="AS_sf"/>
</dbReference>
<keyword evidence="3" id="KW-1185">Reference proteome</keyword>
<dbReference type="Gene3D" id="3.90.1300.10">
    <property type="entry name" value="Amidase signature (AS) domain"/>
    <property type="match status" value="1"/>
</dbReference>
<evidence type="ECO:0000313" key="3">
    <source>
        <dbReference type="Proteomes" id="UP001143330"/>
    </source>
</evidence>
<dbReference type="PROSITE" id="PS00571">
    <property type="entry name" value="AMIDASES"/>
    <property type="match status" value="1"/>
</dbReference>
<dbReference type="EMBL" id="BSFM01000011">
    <property type="protein sequence ID" value="GLK83765.1"/>
    <property type="molecule type" value="Genomic_DNA"/>
</dbReference>
<name>A0A9W6JX79_9HYPH</name>
<evidence type="ECO:0000259" key="1">
    <source>
        <dbReference type="Pfam" id="PF01425"/>
    </source>
</evidence>
<evidence type="ECO:0000313" key="2">
    <source>
        <dbReference type="EMBL" id="GLK83765.1"/>
    </source>
</evidence>
<proteinExistence type="predicted"/>
<reference evidence="2" key="1">
    <citation type="journal article" date="2014" name="Int. J. Syst. Evol. Microbiol.">
        <title>Complete genome sequence of Corynebacterium casei LMG S-19264T (=DSM 44701T), isolated from a smear-ripened cheese.</title>
        <authorList>
            <consortium name="US DOE Joint Genome Institute (JGI-PGF)"/>
            <person name="Walter F."/>
            <person name="Albersmeier A."/>
            <person name="Kalinowski J."/>
            <person name="Ruckert C."/>
        </authorList>
    </citation>
    <scope>NUCLEOTIDE SEQUENCE</scope>
    <source>
        <strain evidence="2">VKM B-2789</strain>
    </source>
</reference>
<gene>
    <name evidence="2" type="ORF">GCM10017653_18350</name>
</gene>
<dbReference type="InterPro" id="IPR023631">
    <property type="entry name" value="Amidase_dom"/>
</dbReference>
<comment type="caution">
    <text evidence="2">The sequence shown here is derived from an EMBL/GenBank/DDBJ whole genome shotgun (WGS) entry which is preliminary data.</text>
</comment>
<dbReference type="RefSeq" id="WP_213363974.1">
    <property type="nucleotide sequence ID" value="NZ_BSFM01000011.1"/>
</dbReference>
<dbReference type="InterPro" id="IPR020556">
    <property type="entry name" value="Amidase_CS"/>
</dbReference>
<protein>
    <submittedName>
        <fullName evidence="2">Amidase</fullName>
    </submittedName>
</protein>
<dbReference type="Pfam" id="PF01425">
    <property type="entry name" value="Amidase"/>
    <property type="match status" value="1"/>
</dbReference>
<dbReference type="NCBIfam" id="NF006169">
    <property type="entry name" value="PRK08310.1"/>
    <property type="match status" value="1"/>
</dbReference>
<dbReference type="PANTHER" id="PTHR46310:SF7">
    <property type="entry name" value="AMIDASE 1"/>
    <property type="match status" value="1"/>
</dbReference>
<dbReference type="AlphaFoldDB" id="A0A9W6JX79"/>
<dbReference type="Proteomes" id="UP001143330">
    <property type="component" value="Unassembled WGS sequence"/>
</dbReference>
<dbReference type="PANTHER" id="PTHR46310">
    <property type="entry name" value="AMIDASE 1"/>
    <property type="match status" value="1"/>
</dbReference>
<reference evidence="2" key="2">
    <citation type="submission" date="2023-01" db="EMBL/GenBank/DDBJ databases">
        <authorList>
            <person name="Sun Q."/>
            <person name="Evtushenko L."/>
        </authorList>
    </citation>
    <scope>NUCLEOTIDE SEQUENCE</scope>
    <source>
        <strain evidence="2">VKM B-2789</strain>
    </source>
</reference>
<dbReference type="SUPFAM" id="SSF75304">
    <property type="entry name" value="Amidase signature (AS) enzymes"/>
    <property type="match status" value="1"/>
</dbReference>
<feature type="domain" description="Amidase" evidence="1">
    <location>
        <begin position="22"/>
        <end position="193"/>
    </location>
</feature>
<accession>A0A9W6JX79</accession>